<comment type="caution">
    <text evidence="1">The sequence shown here is derived from an EMBL/GenBank/DDBJ whole genome shotgun (WGS) entry which is preliminary data.</text>
</comment>
<reference evidence="1 2" key="1">
    <citation type="journal article" date="2019" name="G3 (Bethesda)">
        <title>Sequencing of a Wild Apple (Malus baccata) Genome Unravels the Differences Between Cultivated and Wild Apple Species Regarding Disease Resistance and Cold Tolerance.</title>
        <authorList>
            <person name="Chen X."/>
        </authorList>
    </citation>
    <scope>NUCLEOTIDE SEQUENCE [LARGE SCALE GENOMIC DNA]</scope>
    <source>
        <strain evidence="2">cv. Shandingzi</strain>
        <tissue evidence="1">Leaves</tissue>
    </source>
</reference>
<dbReference type="InterPro" id="IPR044207">
    <property type="entry name" value="At5g39250-like"/>
</dbReference>
<protein>
    <submittedName>
        <fullName evidence="1">Uncharacterized protein</fullName>
    </submittedName>
</protein>
<dbReference type="PANTHER" id="PTHR47722:SF1">
    <property type="entry name" value="F-BOX DOMAIN CONTAINING PROTEIN, EXPRESSED"/>
    <property type="match status" value="1"/>
</dbReference>
<proteinExistence type="predicted"/>
<dbReference type="Proteomes" id="UP000315295">
    <property type="component" value="Unassembled WGS sequence"/>
</dbReference>
<dbReference type="STRING" id="106549.A0A540K9Q2"/>
<sequence length="123" mass="14000">MISFGSVYAPRDGPLPASDLTLPLQHITSYRFLFSEVVPGRVLDRDIKIPPPGVRDMLRFHLKGPEYKMKLAVEEGIWAWISLLFMDNGDEGVVDVFGIEMDFMDAANSKEEVLKLLDMLDWK</sequence>
<keyword evidence="2" id="KW-1185">Reference proteome</keyword>
<gene>
    <name evidence="1" type="ORF">C1H46_043576</name>
</gene>
<name>A0A540K9Q2_MALBA</name>
<evidence type="ECO:0000313" key="1">
    <source>
        <dbReference type="EMBL" id="TQD70890.1"/>
    </source>
</evidence>
<accession>A0A540K9Q2</accession>
<dbReference type="PANTHER" id="PTHR47722">
    <property type="entry name" value="EXPRESSED PROTEIN"/>
    <property type="match status" value="1"/>
</dbReference>
<dbReference type="EMBL" id="VIEB01001658">
    <property type="protein sequence ID" value="TQD70890.1"/>
    <property type="molecule type" value="Genomic_DNA"/>
</dbReference>
<dbReference type="AlphaFoldDB" id="A0A540K9Q2"/>
<evidence type="ECO:0000313" key="2">
    <source>
        <dbReference type="Proteomes" id="UP000315295"/>
    </source>
</evidence>
<organism evidence="1 2">
    <name type="scientific">Malus baccata</name>
    <name type="common">Siberian crab apple</name>
    <name type="synonym">Pyrus baccata</name>
    <dbReference type="NCBI Taxonomy" id="106549"/>
    <lineage>
        <taxon>Eukaryota</taxon>
        <taxon>Viridiplantae</taxon>
        <taxon>Streptophyta</taxon>
        <taxon>Embryophyta</taxon>
        <taxon>Tracheophyta</taxon>
        <taxon>Spermatophyta</taxon>
        <taxon>Magnoliopsida</taxon>
        <taxon>eudicotyledons</taxon>
        <taxon>Gunneridae</taxon>
        <taxon>Pentapetalae</taxon>
        <taxon>rosids</taxon>
        <taxon>fabids</taxon>
        <taxon>Rosales</taxon>
        <taxon>Rosaceae</taxon>
        <taxon>Amygdaloideae</taxon>
        <taxon>Maleae</taxon>
        <taxon>Malus</taxon>
    </lineage>
</organism>